<dbReference type="eggNOG" id="COG3347">
    <property type="taxonomic scope" value="Bacteria"/>
</dbReference>
<dbReference type="GO" id="GO:0005829">
    <property type="term" value="C:cytosol"/>
    <property type="evidence" value="ECO:0007669"/>
    <property type="project" value="TreeGrafter"/>
</dbReference>
<keyword evidence="5" id="KW-1185">Reference proteome</keyword>
<reference evidence="4 5" key="2">
    <citation type="journal article" date="2011" name="J. Bacteriol.">
        <title>Complete genome sequences for the anaerobic, extremely thermophilic plant biomass-degrading bacteria Caldicellulosiruptor hydrothermalis, Caldicellulosiruptor kristjanssonii, Caldicellulosiruptor kronotskyensis, Caldicellulosiruptor owensenis, and Caldicellulosiruptor lactoaceticus.</title>
        <authorList>
            <person name="Blumer-Schuette S.E."/>
            <person name="Ozdemir I."/>
            <person name="Mistry D."/>
            <person name="Lucas S."/>
            <person name="Lapidus A."/>
            <person name="Cheng J.F."/>
            <person name="Goodwin L.A."/>
            <person name="Pitluck S."/>
            <person name="Land M.L."/>
            <person name="Hauser L.J."/>
            <person name="Woyke T."/>
            <person name="Mikhailova N."/>
            <person name="Pati A."/>
            <person name="Kyrpides N.C."/>
            <person name="Ivanova N."/>
            <person name="Detter J.C."/>
            <person name="Walston-Davenport K."/>
            <person name="Han S."/>
            <person name="Adams M.W."/>
            <person name="Kelly R.M."/>
        </authorList>
    </citation>
    <scope>NUCLEOTIDE SEQUENCE [LARGE SCALE GENOMIC DNA]</scope>
    <source>
        <strain evidence="5">ATCC 700167 / DSM 13100 / OL</strain>
    </source>
</reference>
<dbReference type="HOGENOM" id="CLU_793842_0_0_9"/>
<evidence type="ECO:0000313" key="4">
    <source>
        <dbReference type="EMBL" id="ADQ04137.1"/>
    </source>
</evidence>
<dbReference type="InterPro" id="IPR001303">
    <property type="entry name" value="Aldolase_II/adducin_N"/>
</dbReference>
<evidence type="ECO:0000256" key="1">
    <source>
        <dbReference type="ARBA" id="ARBA00022723"/>
    </source>
</evidence>
<reference key="1">
    <citation type="submission" date="2010-09" db="EMBL/GenBank/DDBJ databases">
        <title>Complete sequence of Caldicellulosiruptor owensensis OL.</title>
        <authorList>
            <consortium name="US DOE Joint Genome Institute"/>
            <person name="Lucas S."/>
            <person name="Copeland A."/>
            <person name="Lapidus A."/>
            <person name="Cheng J.-F."/>
            <person name="Bruce D."/>
            <person name="Goodwin L."/>
            <person name="Pitluck S."/>
            <person name="Davenport K."/>
            <person name="Detter J.C."/>
            <person name="Han C."/>
            <person name="Tapia R."/>
            <person name="Land M."/>
            <person name="Hauser L."/>
            <person name="Chang Y.-J."/>
            <person name="Jeffries C."/>
            <person name="Kyrpides N."/>
            <person name="Ivanova N."/>
            <person name="Mikhailova N."/>
            <person name="Blumer-Schuette S.E."/>
            <person name="Kelly R.M."/>
            <person name="Woyke T."/>
        </authorList>
    </citation>
    <scope>NUCLEOTIDE SEQUENCE</scope>
    <source>
        <strain>OL</strain>
    </source>
</reference>
<dbReference type="GO" id="GO:0016832">
    <property type="term" value="F:aldehyde-lyase activity"/>
    <property type="evidence" value="ECO:0007669"/>
    <property type="project" value="TreeGrafter"/>
</dbReference>
<protein>
    <submittedName>
        <fullName evidence="4">Class II aldolase/adducin family protein</fullName>
    </submittedName>
</protein>
<dbReference type="STRING" id="632518.Calow_0557"/>
<feature type="domain" description="Class II aldolase/adducin N-terminal" evidence="3">
    <location>
        <begin position="21"/>
        <end position="226"/>
    </location>
</feature>
<evidence type="ECO:0000259" key="3">
    <source>
        <dbReference type="SMART" id="SM01007"/>
    </source>
</evidence>
<evidence type="ECO:0000256" key="2">
    <source>
        <dbReference type="ARBA" id="ARBA00023239"/>
    </source>
</evidence>
<dbReference type="PANTHER" id="PTHR22789:SF0">
    <property type="entry name" value="3-OXO-TETRONATE 4-PHOSPHATE DECARBOXYLASE-RELATED"/>
    <property type="match status" value="1"/>
</dbReference>
<dbReference type="RefSeq" id="WP_013411544.1">
    <property type="nucleotide sequence ID" value="NC_014657.1"/>
</dbReference>
<dbReference type="SUPFAM" id="SSF53639">
    <property type="entry name" value="AraD/HMP-PK domain-like"/>
    <property type="match status" value="1"/>
</dbReference>
<evidence type="ECO:0000313" key="5">
    <source>
        <dbReference type="Proteomes" id="UP000006889"/>
    </source>
</evidence>
<dbReference type="Proteomes" id="UP000006889">
    <property type="component" value="Chromosome"/>
</dbReference>
<dbReference type="GO" id="GO:0046872">
    <property type="term" value="F:metal ion binding"/>
    <property type="evidence" value="ECO:0007669"/>
    <property type="project" value="UniProtKB-KW"/>
</dbReference>
<organism evidence="4 5">
    <name type="scientific">Caldicellulosiruptor owensensis (strain ATCC 700167 / DSM 13100 / OL)</name>
    <dbReference type="NCBI Taxonomy" id="632518"/>
    <lineage>
        <taxon>Bacteria</taxon>
        <taxon>Bacillati</taxon>
        <taxon>Bacillota</taxon>
        <taxon>Bacillota incertae sedis</taxon>
        <taxon>Caldicellulosiruptorales</taxon>
        <taxon>Caldicellulosiruptoraceae</taxon>
        <taxon>Caldicellulosiruptor</taxon>
    </lineage>
</organism>
<dbReference type="InterPro" id="IPR036409">
    <property type="entry name" value="Aldolase_II/adducin_N_sf"/>
</dbReference>
<keyword evidence="1" id="KW-0479">Metal-binding</keyword>
<dbReference type="AlphaFoldDB" id="E4Q4P5"/>
<dbReference type="KEGG" id="cow:Calow_0557"/>
<dbReference type="PANTHER" id="PTHR22789">
    <property type="entry name" value="FUCULOSE PHOSPHATE ALDOLASE"/>
    <property type="match status" value="1"/>
</dbReference>
<dbReference type="Pfam" id="PF00596">
    <property type="entry name" value="Aldolase_II"/>
    <property type="match status" value="1"/>
</dbReference>
<dbReference type="GO" id="GO:0019323">
    <property type="term" value="P:pentose catabolic process"/>
    <property type="evidence" value="ECO:0007669"/>
    <property type="project" value="TreeGrafter"/>
</dbReference>
<accession>E4Q4P5</accession>
<proteinExistence type="predicted"/>
<gene>
    <name evidence="4" type="ordered locus">Calow_0557</name>
</gene>
<sequence>MNCEKYFERDDEMEKSKSLHELVWLCQKIGRKIDYVQGGGGNISVKLDSRYMAIKASGFRLDQVTEDDGYVIVDYEKIKSFYESVNLSRVKDYEKESLEVAQKSVLSFPGRVLRPSVEVGFHSILDRYVIHSHSVYANILACSHEGKQLCYQIFKDENFNFIWIPYINPGFSLTVKIADELMSLSAEDKKTKVIFMENHGLIVSSDNLKEVYEVHERVNLLIKRWFKIRGRYPSTVLKQIGNNKYQSRTRFILDFIKSESFEIDFFEKYPLYPDQLVYINSNLYTENPKIELNPQKGCVVYNANYSEALAIEETLLAYLYVITKISKLGLTMKTMSEDETEYIKNWESEKYRKELLKKMAK</sequence>
<dbReference type="SMART" id="SM01007">
    <property type="entry name" value="Aldolase_II"/>
    <property type="match status" value="1"/>
</dbReference>
<dbReference type="EMBL" id="CP002216">
    <property type="protein sequence ID" value="ADQ04137.1"/>
    <property type="molecule type" value="Genomic_DNA"/>
</dbReference>
<dbReference type="InterPro" id="IPR050197">
    <property type="entry name" value="Aldolase_class_II_sugar_metab"/>
</dbReference>
<keyword evidence="2" id="KW-0456">Lyase</keyword>
<dbReference type="Gene3D" id="3.40.225.10">
    <property type="entry name" value="Class II aldolase/adducin N-terminal domain"/>
    <property type="match status" value="1"/>
</dbReference>
<name>E4Q4P5_CALOW</name>